<dbReference type="EMBL" id="JAESVB010000001">
    <property type="protein sequence ID" value="MCB8873954.1"/>
    <property type="molecule type" value="Genomic_DNA"/>
</dbReference>
<gene>
    <name evidence="3" type="ORF">ASILVAE211_02075</name>
</gene>
<dbReference type="InterPro" id="IPR000073">
    <property type="entry name" value="AB_hydrolase_1"/>
</dbReference>
<sequence length="260" mass="27571">MLLKTIVLGEAADGRPPVILLHGLFGSARNWGQHQKTLAAAGRQVIAMDLRNHGESPHGPVPSYGTMAEDVAETLAAIGINRCRLLGHSMGGKVAMRLALSQPDLLESVIVADIAPRLYVHGNADLAAAMLALPITPGMTRAEASAALADRIPDAMIRSFLLLNLKLGAAQPNGWRIGLSELAEAMPVIEGWEPVAGQYPGPALFITGGRSHYVPEDARPEIRALFPAARFTVLENAGHWLHVDDPAGFIAAISPFLDAV</sequence>
<dbReference type="Pfam" id="PF00561">
    <property type="entry name" value="Abhydrolase_1"/>
    <property type="match status" value="1"/>
</dbReference>
<evidence type="ECO:0000256" key="1">
    <source>
        <dbReference type="ARBA" id="ARBA00022801"/>
    </source>
</evidence>
<reference evidence="3" key="2">
    <citation type="submission" date="2021-01" db="EMBL/GenBank/DDBJ databases">
        <authorList>
            <person name="Mieszkin S."/>
            <person name="Pouder E."/>
            <person name="Alain K."/>
        </authorList>
    </citation>
    <scope>NUCLEOTIDE SEQUENCE</scope>
    <source>
        <strain evidence="3">HW T2.11</strain>
    </source>
</reference>
<keyword evidence="4" id="KW-1185">Reference proteome</keyword>
<evidence type="ECO:0000259" key="2">
    <source>
        <dbReference type="Pfam" id="PF00561"/>
    </source>
</evidence>
<dbReference type="Proteomes" id="UP000708298">
    <property type="component" value="Unassembled WGS sequence"/>
</dbReference>
<dbReference type="AlphaFoldDB" id="A0A963YNX7"/>
<name>A0A963YNX7_9PROT</name>
<dbReference type="Gene3D" id="3.40.50.1820">
    <property type="entry name" value="alpha/beta hydrolase"/>
    <property type="match status" value="1"/>
</dbReference>
<keyword evidence="1 3" id="KW-0378">Hydrolase</keyword>
<dbReference type="RefSeq" id="WP_227319613.1">
    <property type="nucleotide sequence ID" value="NZ_JAESVB010000001.1"/>
</dbReference>
<dbReference type="PRINTS" id="PR00111">
    <property type="entry name" value="ABHYDROLASE"/>
</dbReference>
<feature type="domain" description="AB hydrolase-1" evidence="2">
    <location>
        <begin position="16"/>
        <end position="246"/>
    </location>
</feature>
<dbReference type="InterPro" id="IPR029058">
    <property type="entry name" value="AB_hydrolase_fold"/>
</dbReference>
<comment type="caution">
    <text evidence="3">The sequence shown here is derived from an EMBL/GenBank/DDBJ whole genome shotgun (WGS) entry which is preliminary data.</text>
</comment>
<evidence type="ECO:0000313" key="4">
    <source>
        <dbReference type="Proteomes" id="UP000708298"/>
    </source>
</evidence>
<dbReference type="PANTHER" id="PTHR46118">
    <property type="entry name" value="PROTEIN ABHD11"/>
    <property type="match status" value="1"/>
</dbReference>
<dbReference type="PRINTS" id="PR00412">
    <property type="entry name" value="EPOXHYDRLASE"/>
</dbReference>
<dbReference type="SUPFAM" id="SSF53474">
    <property type="entry name" value="alpha/beta-Hydrolases"/>
    <property type="match status" value="1"/>
</dbReference>
<dbReference type="GO" id="GO:0016787">
    <property type="term" value="F:hydrolase activity"/>
    <property type="evidence" value="ECO:0007669"/>
    <property type="project" value="UniProtKB-KW"/>
</dbReference>
<reference evidence="3" key="1">
    <citation type="journal article" date="2021" name="Microorganisms">
        <title>Acidisoma silvae sp. nov. and Acidisomacellulosilytica sp. nov., Two Acidophilic Bacteria Isolated from Decaying Wood, Hydrolyzing Cellulose and Producing Poly-3-hydroxybutyrate.</title>
        <authorList>
            <person name="Mieszkin S."/>
            <person name="Pouder E."/>
            <person name="Uroz S."/>
            <person name="Simon-Colin C."/>
            <person name="Alain K."/>
        </authorList>
    </citation>
    <scope>NUCLEOTIDE SEQUENCE</scope>
    <source>
        <strain evidence="3">HW T2.11</strain>
    </source>
</reference>
<accession>A0A963YNX7</accession>
<proteinExistence type="predicted"/>
<organism evidence="3 4">
    <name type="scientific">Acidisoma silvae</name>
    <dbReference type="NCBI Taxonomy" id="2802396"/>
    <lineage>
        <taxon>Bacteria</taxon>
        <taxon>Pseudomonadati</taxon>
        <taxon>Pseudomonadota</taxon>
        <taxon>Alphaproteobacteria</taxon>
        <taxon>Acetobacterales</taxon>
        <taxon>Acidocellaceae</taxon>
        <taxon>Acidisoma</taxon>
    </lineage>
</organism>
<protein>
    <submittedName>
        <fullName evidence="3">Alpha/beta fold hydrolase</fullName>
    </submittedName>
</protein>
<evidence type="ECO:0000313" key="3">
    <source>
        <dbReference type="EMBL" id="MCB8873954.1"/>
    </source>
</evidence>
<dbReference type="PANTHER" id="PTHR46118:SF4">
    <property type="entry name" value="PROTEIN ABHD11"/>
    <property type="match status" value="1"/>
</dbReference>
<dbReference type="InterPro" id="IPR000639">
    <property type="entry name" value="Epox_hydrolase-like"/>
</dbReference>